<evidence type="ECO:0000256" key="3">
    <source>
        <dbReference type="ARBA" id="ARBA00022729"/>
    </source>
</evidence>
<feature type="compositionally biased region" description="Gly residues" evidence="5">
    <location>
        <begin position="1098"/>
        <end position="1114"/>
    </location>
</feature>
<keyword evidence="2" id="KW-0964">Secreted</keyword>
<accession>A0A7W4YKY2</accession>
<feature type="domain" description="Gram-positive cocci surface proteins LPxTG" evidence="8">
    <location>
        <begin position="1124"/>
        <end position="1159"/>
    </location>
</feature>
<evidence type="ECO:0000256" key="6">
    <source>
        <dbReference type="SAM" id="Phobius"/>
    </source>
</evidence>
<dbReference type="SUPFAM" id="SSF141072">
    <property type="entry name" value="CalX-like"/>
    <property type="match status" value="1"/>
</dbReference>
<keyword evidence="1" id="KW-0134">Cell wall</keyword>
<dbReference type="SUPFAM" id="SSF53474">
    <property type="entry name" value="alpha/beta-Hydrolases"/>
    <property type="match status" value="1"/>
</dbReference>
<keyword evidence="3 7" id="KW-0732">Signal</keyword>
<organism evidence="9 10">
    <name type="scientific">Leifsonia aquatica</name>
    <name type="common">Corynebacterium aquaticum</name>
    <dbReference type="NCBI Taxonomy" id="144185"/>
    <lineage>
        <taxon>Bacteria</taxon>
        <taxon>Bacillati</taxon>
        <taxon>Actinomycetota</taxon>
        <taxon>Actinomycetes</taxon>
        <taxon>Micrococcales</taxon>
        <taxon>Microbacteriaceae</taxon>
        <taxon>Leifsonia</taxon>
    </lineage>
</organism>
<dbReference type="InterPro" id="IPR032109">
    <property type="entry name" value="Big_3_5"/>
</dbReference>
<gene>
    <name evidence="9" type="ORF">FHX33_002864</name>
</gene>
<dbReference type="InterPro" id="IPR038081">
    <property type="entry name" value="CalX-like_sf"/>
</dbReference>
<evidence type="ECO:0000256" key="5">
    <source>
        <dbReference type="SAM" id="MobiDB-lite"/>
    </source>
</evidence>
<dbReference type="Gene3D" id="2.60.40.10">
    <property type="entry name" value="Immunoglobulins"/>
    <property type="match status" value="1"/>
</dbReference>
<evidence type="ECO:0000313" key="10">
    <source>
        <dbReference type="Proteomes" id="UP000538196"/>
    </source>
</evidence>
<dbReference type="Pfam" id="PF16640">
    <property type="entry name" value="Big_3_5"/>
    <property type="match status" value="1"/>
</dbReference>
<keyword evidence="4" id="KW-0572">Peptidoglycan-anchor</keyword>
<proteinExistence type="predicted"/>
<feature type="region of interest" description="Disordered" evidence="5">
    <location>
        <begin position="1095"/>
        <end position="1118"/>
    </location>
</feature>
<protein>
    <recommendedName>
        <fullName evidence="8">Gram-positive cocci surface proteins LPxTG domain-containing protein</fullName>
    </recommendedName>
</protein>
<sequence>MPTRLPVRRRIALTVAAALIPVVALTTAPAALAAPAPDPVVASGSDWAVTTSPGGYVVTLELDEPLPMVDDAPTLVVDGEPIGLATESADGLTLGVVTTDPAVANASSVTKGWSSGDDDKAAETPEAPATPAVPENTTLTKQLKSFAQLAAVEDPADLGSYAVTEAEYDFGDQAVPLAAIGGIRGELTGKMYLTNAAGARPTIVLLHGRHTSCSGTGANPLRWPCGPTQMNIRSYLGYEGTARALASRGYNVLSIAANSVNSNDNQLALDYGAQARGQLILDTLGMLAKATAGDAVAFDDITTATSTVPSTTTTRTLDEALVRATTRTDQPAAASGITAASLKGRFDLGHVGIMGHSRGGEGVVSAATLNQALAKPYGIESVLPLAPVDFGRMTLPDVPTAVFLPYCDGDVSNQQGQHFIDDSRHAFDDDVLRSAVWVMGANHNFFNTVWTPGLYPAATGDDWRTTDTTSTCATTDPTRMTAAQQYQVGVSYMTGFFRLTMGGETQFQSLFDGSVKPSTASTAYADVRTMATQPASKTSLVNDFTETSSLVRVSGGATAAVCTNLTGRTVPQSLPFCATTKASAQVPHWTPGSFAPNVPEFPVTRFLWTGASTTDPAVPSTGELRVTVPAKYRDVSRQSQLTLKTAPDEAVQNGTDFRITVVDGAGKTFAIAASAVNPLAVNRMPGGTNTTLNKVVLQQLTIPTSTITGIDLTDVREVRLTAAVGADGTGTGGVYLSDLAFDTPSVGTAVVQTRTSVNVAPTIVEEGNGPGSADVAVYLNRAEKSAVTAYVSVIGAAAGSVGVGIGMEKVAFAPGETCKAVTVPTLGNTAASASPSTAFKVSVTNSTNAVMGASAFANLTVREDDGVTGAAPALAPVGAQGDVCAELAAATNPVPLETSAEDVAPGDSFTLRATGYRAGETVAFRYGATDLGTAVAEADGTASVVVPVAEDADLGPADARATGSGSGRTATVSVSVLAPTETTVTVSPAKPTAGQKVTFTATVTGRDTAGTIAFLDGGEPASAPTAKASALVAVAAAAAAPTVLGEVEIVDGVATLTLPGGLAAGDHAITASFARTATASASTSDPITVTVVPAASTGGSGTDGAGSVGSGAGTGSASTGADALAETGSAIGLWLLAGVTVLLAGAGLLAVSRRRRIAE</sequence>
<dbReference type="Gene3D" id="2.60.40.2030">
    <property type="match status" value="1"/>
</dbReference>
<evidence type="ECO:0000313" key="9">
    <source>
        <dbReference type="EMBL" id="MBB2968094.1"/>
    </source>
</evidence>
<evidence type="ECO:0000259" key="8">
    <source>
        <dbReference type="PROSITE" id="PS50847"/>
    </source>
</evidence>
<feature type="signal peptide" evidence="7">
    <location>
        <begin position="1"/>
        <end position="33"/>
    </location>
</feature>
<evidence type="ECO:0000256" key="4">
    <source>
        <dbReference type="ARBA" id="ARBA00023088"/>
    </source>
</evidence>
<dbReference type="PROSITE" id="PS50847">
    <property type="entry name" value="GRAM_POS_ANCHORING"/>
    <property type="match status" value="1"/>
</dbReference>
<dbReference type="Gene3D" id="3.40.50.1820">
    <property type="entry name" value="alpha/beta hydrolase"/>
    <property type="match status" value="1"/>
</dbReference>
<comment type="caution">
    <text evidence="9">The sequence shown here is derived from an EMBL/GenBank/DDBJ whole genome shotgun (WGS) entry which is preliminary data.</text>
</comment>
<reference evidence="9 10" key="1">
    <citation type="submission" date="2020-08" db="EMBL/GenBank/DDBJ databases">
        <title>Sequencing the genomes of 1000 actinobacteria strains.</title>
        <authorList>
            <person name="Klenk H.-P."/>
        </authorList>
    </citation>
    <scope>NUCLEOTIDE SEQUENCE [LARGE SCALE GENOMIC DNA]</scope>
    <source>
        <strain evidence="9 10">DSM 20146</strain>
    </source>
</reference>
<dbReference type="Proteomes" id="UP000538196">
    <property type="component" value="Unassembled WGS sequence"/>
</dbReference>
<evidence type="ECO:0000256" key="1">
    <source>
        <dbReference type="ARBA" id="ARBA00022512"/>
    </source>
</evidence>
<dbReference type="InterPro" id="IPR029058">
    <property type="entry name" value="AB_hydrolase_fold"/>
</dbReference>
<dbReference type="GO" id="GO:0005975">
    <property type="term" value="P:carbohydrate metabolic process"/>
    <property type="evidence" value="ECO:0007669"/>
    <property type="project" value="UniProtKB-ARBA"/>
</dbReference>
<dbReference type="InterPro" id="IPR019931">
    <property type="entry name" value="LPXTG_anchor"/>
</dbReference>
<keyword evidence="10" id="KW-1185">Reference proteome</keyword>
<keyword evidence="6" id="KW-1133">Transmembrane helix</keyword>
<feature type="transmembrane region" description="Helical" evidence="6">
    <location>
        <begin position="1131"/>
        <end position="1151"/>
    </location>
</feature>
<dbReference type="RefSeq" id="WP_039921603.1">
    <property type="nucleotide sequence ID" value="NZ_JACHVP010000003.1"/>
</dbReference>
<feature type="chain" id="PRO_5031029643" description="Gram-positive cocci surface proteins LPxTG domain-containing protein" evidence="7">
    <location>
        <begin position="34"/>
        <end position="1159"/>
    </location>
</feature>
<feature type="compositionally biased region" description="Low complexity" evidence="5">
    <location>
        <begin position="124"/>
        <end position="134"/>
    </location>
</feature>
<evidence type="ECO:0000256" key="7">
    <source>
        <dbReference type="SAM" id="SignalP"/>
    </source>
</evidence>
<feature type="region of interest" description="Disordered" evidence="5">
    <location>
        <begin position="107"/>
        <end position="134"/>
    </location>
</feature>
<dbReference type="AlphaFoldDB" id="A0A7W4YKY2"/>
<dbReference type="InterPro" id="IPR013783">
    <property type="entry name" value="Ig-like_fold"/>
</dbReference>
<keyword evidence="6" id="KW-0472">Membrane</keyword>
<dbReference type="EMBL" id="JACHVP010000003">
    <property type="protein sequence ID" value="MBB2968094.1"/>
    <property type="molecule type" value="Genomic_DNA"/>
</dbReference>
<dbReference type="PROSITE" id="PS51318">
    <property type="entry name" value="TAT"/>
    <property type="match status" value="1"/>
</dbReference>
<evidence type="ECO:0000256" key="2">
    <source>
        <dbReference type="ARBA" id="ARBA00022525"/>
    </source>
</evidence>
<keyword evidence="6" id="KW-0812">Transmembrane</keyword>
<name>A0A7W4YKY2_LEIAQ</name>
<dbReference type="InterPro" id="IPR006311">
    <property type="entry name" value="TAT_signal"/>
</dbReference>